<keyword evidence="2" id="KW-1185">Reference proteome</keyword>
<protein>
    <submittedName>
        <fullName evidence="1">Uncharacterized protein</fullName>
    </submittedName>
</protein>
<dbReference type="Gene3D" id="3.40.50.720">
    <property type="entry name" value="NAD(P)-binding Rossmann-like Domain"/>
    <property type="match status" value="1"/>
</dbReference>
<dbReference type="SUPFAM" id="SSF51735">
    <property type="entry name" value="NAD(P)-binding Rossmann-fold domains"/>
    <property type="match status" value="1"/>
</dbReference>
<dbReference type="Proteomes" id="UP000268285">
    <property type="component" value="Unassembled WGS sequence"/>
</dbReference>
<sequence>MSPGYILTELVEPRAEYHRLWEPRIPLGGLGRPDELTGLYPYLASAASS</sequence>
<organism evidence="1 2">
    <name type="scientific">Mycobacterium pseudokansasii</name>
    <dbReference type="NCBI Taxonomy" id="2341080"/>
    <lineage>
        <taxon>Bacteria</taxon>
        <taxon>Bacillati</taxon>
        <taxon>Actinomycetota</taxon>
        <taxon>Actinomycetes</taxon>
        <taxon>Mycobacteriales</taxon>
        <taxon>Mycobacteriaceae</taxon>
        <taxon>Mycobacterium</taxon>
    </lineage>
</organism>
<proteinExistence type="predicted"/>
<name>A0A498QSQ2_9MYCO</name>
<evidence type="ECO:0000313" key="1">
    <source>
        <dbReference type="EMBL" id="VBA51377.1"/>
    </source>
</evidence>
<evidence type="ECO:0000313" key="2">
    <source>
        <dbReference type="Proteomes" id="UP000268285"/>
    </source>
</evidence>
<reference evidence="1 2" key="1">
    <citation type="submission" date="2018-09" db="EMBL/GenBank/DDBJ databases">
        <authorList>
            <person name="Tagini F."/>
        </authorList>
    </citation>
    <scope>NUCLEOTIDE SEQUENCE [LARGE SCALE GENOMIC DNA]</scope>
    <source>
        <strain evidence="1 2">MK142</strain>
    </source>
</reference>
<gene>
    <name evidence="1" type="ORF">LAUMK142_03071</name>
</gene>
<dbReference type="EMBL" id="UPHU01000001">
    <property type="protein sequence ID" value="VBA51377.1"/>
    <property type="molecule type" value="Genomic_DNA"/>
</dbReference>
<dbReference type="AlphaFoldDB" id="A0A498QSQ2"/>
<accession>A0A498QSQ2</accession>
<dbReference type="InterPro" id="IPR036291">
    <property type="entry name" value="NAD(P)-bd_dom_sf"/>
</dbReference>